<proteinExistence type="inferred from homology"/>
<evidence type="ECO:0000256" key="3">
    <source>
        <dbReference type="ARBA" id="ARBA00022679"/>
    </source>
</evidence>
<comment type="catalytic activity">
    <reaction evidence="5">
        <text>alpha-D-glucose 1-phosphate + UTP + H(+) = UDP-alpha-D-glucose + diphosphate</text>
        <dbReference type="Rhea" id="RHEA:19889"/>
        <dbReference type="ChEBI" id="CHEBI:15378"/>
        <dbReference type="ChEBI" id="CHEBI:33019"/>
        <dbReference type="ChEBI" id="CHEBI:46398"/>
        <dbReference type="ChEBI" id="CHEBI:58601"/>
        <dbReference type="ChEBI" id="CHEBI:58885"/>
        <dbReference type="EC" id="2.7.7.9"/>
    </reaction>
</comment>
<evidence type="ECO:0000313" key="7">
    <source>
        <dbReference type="EMBL" id="OGZ65327.1"/>
    </source>
</evidence>
<evidence type="ECO:0000256" key="5">
    <source>
        <dbReference type="ARBA" id="ARBA00048128"/>
    </source>
</evidence>
<protein>
    <recommendedName>
        <fullName evidence="2">UTP--glucose-1-phosphate uridylyltransferase</fullName>
        <ecNumber evidence="2">2.7.7.9</ecNumber>
    </recommendedName>
</protein>
<dbReference type="Pfam" id="PF00483">
    <property type="entry name" value="NTP_transferase"/>
    <property type="match status" value="1"/>
</dbReference>
<gene>
    <name evidence="7" type="ORF">A3D34_01845</name>
</gene>
<dbReference type="GO" id="GO:0003983">
    <property type="term" value="F:UTP:glucose-1-phosphate uridylyltransferase activity"/>
    <property type="evidence" value="ECO:0007669"/>
    <property type="project" value="UniProtKB-EC"/>
</dbReference>
<evidence type="ECO:0000256" key="4">
    <source>
        <dbReference type="ARBA" id="ARBA00022695"/>
    </source>
</evidence>
<feature type="domain" description="Nucleotidyl transferase" evidence="6">
    <location>
        <begin position="5"/>
        <end position="265"/>
    </location>
</feature>
<dbReference type="SUPFAM" id="SSF53448">
    <property type="entry name" value="Nucleotide-diphospho-sugar transferases"/>
    <property type="match status" value="1"/>
</dbReference>
<dbReference type="AlphaFoldDB" id="A0A1G2HS74"/>
<reference evidence="7 8" key="1">
    <citation type="journal article" date="2016" name="Nat. Commun.">
        <title>Thousands of microbial genomes shed light on interconnected biogeochemical processes in an aquifer system.</title>
        <authorList>
            <person name="Anantharaman K."/>
            <person name="Brown C.T."/>
            <person name="Hug L.A."/>
            <person name="Sharon I."/>
            <person name="Castelle C.J."/>
            <person name="Probst A.J."/>
            <person name="Thomas B.C."/>
            <person name="Singh A."/>
            <person name="Wilkins M.J."/>
            <person name="Karaoz U."/>
            <person name="Brodie E.L."/>
            <person name="Williams K.H."/>
            <person name="Hubbard S.S."/>
            <person name="Banfield J.F."/>
        </authorList>
    </citation>
    <scope>NUCLEOTIDE SEQUENCE [LARGE SCALE GENOMIC DNA]</scope>
</reference>
<evidence type="ECO:0000259" key="6">
    <source>
        <dbReference type="Pfam" id="PF00483"/>
    </source>
</evidence>
<evidence type="ECO:0000256" key="2">
    <source>
        <dbReference type="ARBA" id="ARBA00012415"/>
    </source>
</evidence>
<organism evidence="7 8">
    <name type="scientific">Candidatus Staskawiczbacteria bacterium RIFCSPHIGHO2_02_FULL_33_16</name>
    <dbReference type="NCBI Taxonomy" id="1802204"/>
    <lineage>
        <taxon>Bacteria</taxon>
        <taxon>Candidatus Staskawicziibacteriota</taxon>
    </lineage>
</organism>
<dbReference type="Proteomes" id="UP000179183">
    <property type="component" value="Unassembled WGS sequence"/>
</dbReference>
<dbReference type="InterPro" id="IPR005771">
    <property type="entry name" value="GalU_uridylyltTrfase_bac/arc"/>
</dbReference>
<dbReference type="InterPro" id="IPR029044">
    <property type="entry name" value="Nucleotide-diphossugar_trans"/>
</dbReference>
<keyword evidence="3" id="KW-0808">Transferase</keyword>
<dbReference type="InterPro" id="IPR005835">
    <property type="entry name" value="NTP_transferase_dom"/>
</dbReference>
<evidence type="ECO:0000256" key="1">
    <source>
        <dbReference type="ARBA" id="ARBA00006890"/>
    </source>
</evidence>
<evidence type="ECO:0000313" key="8">
    <source>
        <dbReference type="Proteomes" id="UP000179183"/>
    </source>
</evidence>
<keyword evidence="4" id="KW-0548">Nucleotidyltransferase</keyword>
<dbReference type="PANTHER" id="PTHR43197:SF1">
    <property type="entry name" value="UTP--GLUCOSE-1-PHOSPHATE URIDYLYLTRANSFERASE"/>
    <property type="match status" value="1"/>
</dbReference>
<comment type="similarity">
    <text evidence="1">Belongs to the UDPGP type 2 family.</text>
</comment>
<name>A0A1G2HS74_9BACT</name>
<sequence length="290" mass="32651">MEIKKAIIPVAGLGTRFLPLSLVISKEFFPLVDKPIIQYIVEEVKKSGITDIVFVISPKQKMIMDYFKKSPELEKLLIKRNKEKQLKDLNEFEALFDGIRFSYVTQKMPLGDGHAILQAGKLVGSDPVAVSFGDDIIDSPEPALLQLMNIFNTCKAPVVALKSLPKEKIPAYGSVVVEKIASNLYKIKKIIEKPESSQIESNLVVVGKYILTPEVFGYLKKAKPSEKGEIILGEVFEKMLSEGKTIYGYELKGEWLECGDKSKWLKSFLYLALKDPVFGKELKEYVKLIK</sequence>
<comment type="caution">
    <text evidence="7">The sequence shown here is derived from an EMBL/GenBank/DDBJ whole genome shotgun (WGS) entry which is preliminary data.</text>
</comment>
<dbReference type="EC" id="2.7.7.9" evidence="2"/>
<dbReference type="PANTHER" id="PTHR43197">
    <property type="entry name" value="UTP--GLUCOSE-1-PHOSPHATE URIDYLYLTRANSFERASE"/>
    <property type="match status" value="1"/>
</dbReference>
<dbReference type="Gene3D" id="3.90.550.10">
    <property type="entry name" value="Spore Coat Polysaccharide Biosynthesis Protein SpsA, Chain A"/>
    <property type="match status" value="1"/>
</dbReference>
<dbReference type="GO" id="GO:0006011">
    <property type="term" value="P:UDP-alpha-D-glucose metabolic process"/>
    <property type="evidence" value="ECO:0007669"/>
    <property type="project" value="InterPro"/>
</dbReference>
<dbReference type="EMBL" id="MHOQ01000046">
    <property type="protein sequence ID" value="OGZ65327.1"/>
    <property type="molecule type" value="Genomic_DNA"/>
</dbReference>
<accession>A0A1G2HS74</accession>